<dbReference type="EC" id="2.7.13.3" evidence="3"/>
<keyword evidence="7" id="KW-0547">Nucleotide-binding</keyword>
<evidence type="ECO:0000256" key="11">
    <source>
        <dbReference type="ARBA" id="ARBA00023012"/>
    </source>
</evidence>
<feature type="region of interest" description="Disordered" evidence="14">
    <location>
        <begin position="712"/>
        <end position="757"/>
    </location>
</feature>
<evidence type="ECO:0000256" key="10">
    <source>
        <dbReference type="ARBA" id="ARBA00022989"/>
    </source>
</evidence>
<organism evidence="18 19">
    <name type="scientific">Trichomonascus ciferrii</name>
    <dbReference type="NCBI Taxonomy" id="44093"/>
    <lineage>
        <taxon>Eukaryota</taxon>
        <taxon>Fungi</taxon>
        <taxon>Dikarya</taxon>
        <taxon>Ascomycota</taxon>
        <taxon>Saccharomycotina</taxon>
        <taxon>Dipodascomycetes</taxon>
        <taxon>Dipodascales</taxon>
        <taxon>Trichomonascaceae</taxon>
        <taxon>Trichomonascus</taxon>
        <taxon>Trichomonascus ciferrii complex</taxon>
    </lineage>
</organism>
<sequence length="1081" mass="120999">MDLSEDVLSVVAQLKSSQISQTIQGLMGQATLMSSRRFMQNLLVNYYFNNGTGTDDTDEFRTAVESIDDVIAGTIYSYDLKQVVTVRANSTNTHTKNVTIPEMLFPVKYTNLSQITADTRNVEGYLVGPKLVEESTYLMSLTKQLREDNSELQRIKDVNFTDSNDLDMEIVGFLTIVVDARAVVNVIGDSEYDLISVLELGRQGINTSLTTAVNRDTGREIDVPAPIPQPSDVMFQEKVYAYELFADSLECYLCEEAAPAPMPDYIRELLVNGTSGAEVDGDFSNHFYISAGYAPAHILNRHWGIIAAQPHSRALSPLTLLSQTLLIAVFVIGFVMCVGTMLLSSWAVKPVTRLQAATEKSTAFLEGSPRTPVRVWYKPWVKKPDLRKRKNRAKNEEQQQQQQQQQQQTANAQDSFERSTMEESNGEKKLMDAPQTQKEYNGSTDSSDTHNQQQQRSGPSREGQKKWNWPSWLLFFNKKKRQSDNSANEASGEEESEGFRIPDRVVTRKWIKDELTDLTETFNGMTDELRRQYAFLEERVAQRTKEIERARIVAESANEAKSLFIANITHELRTPLNGILGMTSVSMEERDPKKLRESLQIIFKSGELLLHLLTDLLSFSKNNVGNMELEEKEFMVPEVVTQLNAIFAEQSKRNKIDLSVVLATPELQDHVLYGDVNRILQIVINLVSNSLKFTPKGGSVKVHITGVRQQPQIQEVDPEDQEQQQQEQGDVNDDKGASEKEEKAKSAPTSPGEEVPLEYDGVMGLTFEVQDTGPGIAPHLQKRVFEPFVQGDLPFSERRGGAGLGLSICRQLAGLMHGSVDLESELGKGSLFTFKVPLNIVQNSTYHQKSLTQLEDMSKFDQWPEYENFETLERQMSQISTTTNSYNHSSNNTTTSNTAGDKSEPGNNTQGRSGSSEAESESKSSTASPKRPPISRNPSSRGEDDKKINFPVKVLVVEDNKVNQEVMIRMLKLEGLEDVKVANDGLEAVSQVRETVISGQNMFDIIFMDVQMPNLDGRQATQIIRSELEFDAPIVAVSAFANPSNVDDCIAAGMDKFLAKPLRRPQLHKILLEVLTHETNS</sequence>
<keyword evidence="4 13" id="KW-0597">Phosphoprotein</keyword>
<keyword evidence="10" id="KW-1133">Transmembrane helix</keyword>
<name>A0A642UCN0_9ASCO</name>
<reference evidence="18" key="1">
    <citation type="journal article" date="2019" name="G3 (Bethesda)">
        <title>Genome Assemblies of Two Rare Opportunistic Yeast Pathogens: Diutina rugosa (syn. Candida rugosa) and Trichomonascus ciferrii (syn. Candida ciferrii).</title>
        <authorList>
            <person name="Mixao V."/>
            <person name="Saus E."/>
            <person name="Hansen A.P."/>
            <person name="Lass-Florl C."/>
            <person name="Gabaldon T."/>
        </authorList>
    </citation>
    <scope>NUCLEOTIDE SEQUENCE</scope>
    <source>
        <strain evidence="18">CBS 4856</strain>
    </source>
</reference>
<keyword evidence="6" id="KW-0812">Transmembrane</keyword>
<dbReference type="GO" id="GO:0005524">
    <property type="term" value="F:ATP binding"/>
    <property type="evidence" value="ECO:0007669"/>
    <property type="project" value="UniProtKB-KW"/>
</dbReference>
<dbReference type="SMART" id="SM00448">
    <property type="entry name" value="REC"/>
    <property type="match status" value="1"/>
</dbReference>
<dbReference type="OrthoDB" id="60033at2759"/>
<dbReference type="CDD" id="cd17546">
    <property type="entry name" value="REC_hyHK_CKI1_RcsC-like"/>
    <property type="match status" value="1"/>
</dbReference>
<dbReference type="Proteomes" id="UP000761534">
    <property type="component" value="Unassembled WGS sequence"/>
</dbReference>
<evidence type="ECO:0000256" key="5">
    <source>
        <dbReference type="ARBA" id="ARBA00022679"/>
    </source>
</evidence>
<comment type="catalytic activity">
    <reaction evidence="1">
        <text>ATP + protein L-histidine = ADP + protein N-phospho-L-histidine.</text>
        <dbReference type="EC" id="2.7.13.3"/>
    </reaction>
</comment>
<keyword evidence="12" id="KW-0472">Membrane</keyword>
<dbReference type="Pfam" id="PF02518">
    <property type="entry name" value="HATPase_c"/>
    <property type="match status" value="1"/>
</dbReference>
<dbReference type="Gene3D" id="3.30.565.10">
    <property type="entry name" value="Histidine kinase-like ATPase, C-terminal domain"/>
    <property type="match status" value="1"/>
</dbReference>
<comment type="subcellular location">
    <subcellularLocation>
        <location evidence="2">Membrane</location>
    </subcellularLocation>
</comment>
<feature type="modified residue" description="4-aspartylphosphate" evidence="13">
    <location>
        <position position="1009"/>
    </location>
</feature>
<dbReference type="PANTHER" id="PTHR43047">
    <property type="entry name" value="TWO-COMPONENT HISTIDINE PROTEIN KINASE"/>
    <property type="match status" value="1"/>
</dbReference>
<evidence type="ECO:0000256" key="14">
    <source>
        <dbReference type="SAM" id="MobiDB-lite"/>
    </source>
</evidence>
<keyword evidence="9" id="KW-0067">ATP-binding</keyword>
<evidence type="ECO:0000256" key="13">
    <source>
        <dbReference type="PROSITE-ProRule" id="PRU00169"/>
    </source>
</evidence>
<feature type="domain" description="Histidine kinase" evidence="15">
    <location>
        <begin position="567"/>
        <end position="840"/>
    </location>
</feature>
<gene>
    <name evidence="18" type="ORF">TRICI_006826</name>
</gene>
<dbReference type="Pfam" id="PF00072">
    <property type="entry name" value="Response_reg"/>
    <property type="match status" value="1"/>
</dbReference>
<evidence type="ECO:0000256" key="12">
    <source>
        <dbReference type="ARBA" id="ARBA00023136"/>
    </source>
</evidence>
<dbReference type="VEuPathDB" id="FungiDB:TRICI_006826"/>
<dbReference type="InterPro" id="IPR001789">
    <property type="entry name" value="Sig_transdc_resp-reg_receiver"/>
</dbReference>
<evidence type="ECO:0000259" key="16">
    <source>
        <dbReference type="PROSITE" id="PS50110"/>
    </source>
</evidence>
<dbReference type="GO" id="GO:0006950">
    <property type="term" value="P:response to stress"/>
    <property type="evidence" value="ECO:0007669"/>
    <property type="project" value="UniProtKB-ARBA"/>
</dbReference>
<evidence type="ECO:0000256" key="9">
    <source>
        <dbReference type="ARBA" id="ARBA00022840"/>
    </source>
</evidence>
<dbReference type="SUPFAM" id="SSF47384">
    <property type="entry name" value="Homodimeric domain of signal transducing histidine kinase"/>
    <property type="match status" value="1"/>
</dbReference>
<dbReference type="InterPro" id="IPR011006">
    <property type="entry name" value="CheY-like_superfamily"/>
</dbReference>
<evidence type="ECO:0000256" key="4">
    <source>
        <dbReference type="ARBA" id="ARBA00022553"/>
    </source>
</evidence>
<dbReference type="SMART" id="SM00387">
    <property type="entry name" value="HATPase_c"/>
    <property type="match status" value="1"/>
</dbReference>
<dbReference type="CDD" id="cd00082">
    <property type="entry name" value="HisKA"/>
    <property type="match status" value="1"/>
</dbReference>
<evidence type="ECO:0000256" key="3">
    <source>
        <dbReference type="ARBA" id="ARBA00012438"/>
    </source>
</evidence>
<dbReference type="InterPro" id="IPR003661">
    <property type="entry name" value="HisK_dim/P_dom"/>
</dbReference>
<keyword evidence="19" id="KW-1185">Reference proteome</keyword>
<keyword evidence="8" id="KW-0418">Kinase</keyword>
<dbReference type="PROSITE" id="PS50885">
    <property type="entry name" value="HAMP"/>
    <property type="match status" value="1"/>
</dbReference>
<feature type="region of interest" description="Disordered" evidence="14">
    <location>
        <begin position="386"/>
        <end position="465"/>
    </location>
</feature>
<dbReference type="EMBL" id="SWFS01000574">
    <property type="protein sequence ID" value="KAA8896805.1"/>
    <property type="molecule type" value="Genomic_DNA"/>
</dbReference>
<dbReference type="Gene3D" id="3.40.50.2300">
    <property type="match status" value="1"/>
</dbReference>
<dbReference type="InterPro" id="IPR003594">
    <property type="entry name" value="HATPase_dom"/>
</dbReference>
<protein>
    <recommendedName>
        <fullName evidence="3">histidine kinase</fullName>
        <ecNumber evidence="3">2.7.13.3</ecNumber>
    </recommendedName>
</protein>
<dbReference type="PRINTS" id="PR00344">
    <property type="entry name" value="BCTRLSENSOR"/>
</dbReference>
<dbReference type="SMART" id="SM00388">
    <property type="entry name" value="HisKA"/>
    <property type="match status" value="1"/>
</dbReference>
<evidence type="ECO:0000256" key="2">
    <source>
        <dbReference type="ARBA" id="ARBA00004370"/>
    </source>
</evidence>
<dbReference type="InterPro" id="IPR003660">
    <property type="entry name" value="HAMP_dom"/>
</dbReference>
<dbReference type="Gene3D" id="1.10.287.130">
    <property type="match status" value="1"/>
</dbReference>
<dbReference type="SUPFAM" id="SSF55874">
    <property type="entry name" value="ATPase domain of HSP90 chaperone/DNA topoisomerase II/histidine kinase"/>
    <property type="match status" value="1"/>
</dbReference>
<feature type="domain" description="HAMP" evidence="17">
    <location>
        <begin position="512"/>
        <end position="534"/>
    </location>
</feature>
<feature type="domain" description="Response regulatory" evidence="16">
    <location>
        <begin position="953"/>
        <end position="1075"/>
    </location>
</feature>
<dbReference type="AlphaFoldDB" id="A0A642UCN0"/>
<keyword evidence="11" id="KW-0902">Two-component regulatory system</keyword>
<dbReference type="InterPro" id="IPR004358">
    <property type="entry name" value="Sig_transdc_His_kin-like_C"/>
</dbReference>
<feature type="region of interest" description="Disordered" evidence="14">
    <location>
        <begin position="880"/>
        <end position="946"/>
    </location>
</feature>
<feature type="compositionally biased region" description="Basic and acidic residues" evidence="14">
    <location>
        <begin position="415"/>
        <end position="431"/>
    </location>
</feature>
<proteinExistence type="predicted"/>
<feature type="compositionally biased region" description="Basic and acidic residues" evidence="14">
    <location>
        <begin position="732"/>
        <end position="745"/>
    </location>
</feature>
<dbReference type="GO" id="GO:0005886">
    <property type="term" value="C:plasma membrane"/>
    <property type="evidence" value="ECO:0007669"/>
    <property type="project" value="TreeGrafter"/>
</dbReference>
<feature type="compositionally biased region" description="Polar residues" evidence="14">
    <location>
        <begin position="434"/>
        <end position="458"/>
    </location>
</feature>
<feature type="compositionally biased region" description="Low complexity" evidence="14">
    <location>
        <begin position="880"/>
        <end position="898"/>
    </location>
</feature>
<evidence type="ECO:0000313" key="18">
    <source>
        <dbReference type="EMBL" id="KAA8896805.1"/>
    </source>
</evidence>
<dbReference type="InterPro" id="IPR005467">
    <property type="entry name" value="His_kinase_dom"/>
</dbReference>
<dbReference type="InterPro" id="IPR036890">
    <property type="entry name" value="HATPase_C_sf"/>
</dbReference>
<evidence type="ECO:0000313" key="19">
    <source>
        <dbReference type="Proteomes" id="UP000761534"/>
    </source>
</evidence>
<evidence type="ECO:0000256" key="1">
    <source>
        <dbReference type="ARBA" id="ARBA00000085"/>
    </source>
</evidence>
<evidence type="ECO:0000259" key="15">
    <source>
        <dbReference type="PROSITE" id="PS50109"/>
    </source>
</evidence>
<dbReference type="InterPro" id="IPR036097">
    <property type="entry name" value="HisK_dim/P_sf"/>
</dbReference>
<dbReference type="CDD" id="cd16922">
    <property type="entry name" value="HATPase_EvgS-ArcB-TorS-like"/>
    <property type="match status" value="1"/>
</dbReference>
<evidence type="ECO:0000256" key="7">
    <source>
        <dbReference type="ARBA" id="ARBA00022741"/>
    </source>
</evidence>
<dbReference type="FunFam" id="1.10.287.130:FF:000004">
    <property type="entry name" value="Ethylene receptor 1"/>
    <property type="match status" value="1"/>
</dbReference>
<comment type="caution">
    <text evidence="18">The sequence shown here is derived from an EMBL/GenBank/DDBJ whole genome shotgun (WGS) entry which is preliminary data.</text>
</comment>
<accession>A0A642UCN0</accession>
<evidence type="ECO:0000259" key="17">
    <source>
        <dbReference type="PROSITE" id="PS50885"/>
    </source>
</evidence>
<dbReference type="PANTHER" id="PTHR43047:SF72">
    <property type="entry name" value="OSMOSENSING HISTIDINE PROTEIN KINASE SLN1"/>
    <property type="match status" value="1"/>
</dbReference>
<dbReference type="Pfam" id="PF00512">
    <property type="entry name" value="HisKA"/>
    <property type="match status" value="1"/>
</dbReference>
<dbReference type="PROSITE" id="PS50109">
    <property type="entry name" value="HIS_KIN"/>
    <property type="match status" value="1"/>
</dbReference>
<feature type="compositionally biased region" description="Low complexity" evidence="14">
    <location>
        <begin position="398"/>
        <end position="408"/>
    </location>
</feature>
<dbReference type="SUPFAM" id="SSF52172">
    <property type="entry name" value="CheY-like"/>
    <property type="match status" value="1"/>
</dbReference>
<dbReference type="GO" id="GO:0000155">
    <property type="term" value="F:phosphorelay sensor kinase activity"/>
    <property type="evidence" value="ECO:0007669"/>
    <property type="project" value="InterPro"/>
</dbReference>
<dbReference type="GO" id="GO:0009927">
    <property type="term" value="F:histidine phosphotransfer kinase activity"/>
    <property type="evidence" value="ECO:0007669"/>
    <property type="project" value="TreeGrafter"/>
</dbReference>
<keyword evidence="5" id="KW-0808">Transferase</keyword>
<feature type="compositionally biased region" description="Low complexity" evidence="14">
    <location>
        <begin position="913"/>
        <end position="928"/>
    </location>
</feature>
<evidence type="ECO:0000256" key="8">
    <source>
        <dbReference type="ARBA" id="ARBA00022777"/>
    </source>
</evidence>
<dbReference type="PROSITE" id="PS50110">
    <property type="entry name" value="RESPONSE_REGULATORY"/>
    <property type="match status" value="1"/>
</dbReference>
<evidence type="ECO:0000256" key="6">
    <source>
        <dbReference type="ARBA" id="ARBA00022692"/>
    </source>
</evidence>